<dbReference type="EMBL" id="AKVJ01000017">
    <property type="protein sequence ID" value="EIW19587.1"/>
    <property type="molecule type" value="Genomic_DNA"/>
</dbReference>
<proteinExistence type="predicted"/>
<reference evidence="1 2" key="1">
    <citation type="journal article" date="2012" name="J. Bacteriol.">
        <title>Draft Genome Sequences for Two Metal-Reducing Pelosinus fermentans Strains Isolated from a Cr(VI)-Contaminated Site and for Type Strain R7.</title>
        <authorList>
            <person name="Brown S.D."/>
            <person name="Podar M."/>
            <person name="Klingeman D.M."/>
            <person name="Johnson C.M."/>
            <person name="Yang Z.K."/>
            <person name="Utturkar S.M."/>
            <person name="Land M.L."/>
            <person name="Mosher J.J."/>
            <person name="Hurt R.A.Jr."/>
            <person name="Phelps T.J."/>
            <person name="Palumbo A.V."/>
            <person name="Arkin A.P."/>
            <person name="Hazen T.C."/>
            <person name="Elias D.A."/>
        </authorList>
    </citation>
    <scope>NUCLEOTIDE SEQUENCE [LARGE SCALE GENOMIC DNA]</scope>
    <source>
        <strain evidence="1 2">B4</strain>
    </source>
</reference>
<comment type="caution">
    <text evidence="1">The sequence shown here is derived from an EMBL/GenBank/DDBJ whole genome shotgun (WGS) entry which is preliminary data.</text>
</comment>
<protein>
    <submittedName>
        <fullName evidence="1">Uncharacterized protein</fullName>
    </submittedName>
</protein>
<dbReference type="PATRIC" id="fig|1149862.3.peg.1321"/>
<sequence>MVKMNKLPEVTSFNSDEMLCGPTRLVIVAEGFEPRSVYWTKLLHQEKYFLDAIICKYQPEKKSCLAELLPEVALRTFNAPLIVEFERVYPNKFEEQLLELFKNISKYDEVVIDISVMSKLLIIIIISVIKDYGGMVKIIYSEPETYTPSLEEYNELKDVYGKPLKLPSYGVNDVVRTPLLSSIVMQRSPSIVIAFLSLNEQLIRALLSVVNPASLFLINAISPNLLWRERAMAEIHDSIIKEYANDNPVDERGLLNKKTSTVFYQETFELLASIYNQYCYSRRIIIAPTGSKMQALACALIKVCCPDIHIEYPNPESYFISDYSSSKIRMVHEVVIPRFKNTLYDIADSYRLNG</sequence>
<dbReference type="AlphaFoldDB" id="I9B365"/>
<name>I9B365_9FIRM</name>
<gene>
    <name evidence="1" type="ORF">FB4_2770</name>
</gene>
<accession>I9B365</accession>
<organism evidence="1 2">
    <name type="scientific">Pelosinus fermentans B4</name>
    <dbReference type="NCBI Taxonomy" id="1149862"/>
    <lineage>
        <taxon>Bacteria</taxon>
        <taxon>Bacillati</taxon>
        <taxon>Bacillota</taxon>
        <taxon>Negativicutes</taxon>
        <taxon>Selenomonadales</taxon>
        <taxon>Sporomusaceae</taxon>
        <taxon>Pelosinus</taxon>
    </lineage>
</organism>
<evidence type="ECO:0000313" key="2">
    <source>
        <dbReference type="Proteomes" id="UP000004324"/>
    </source>
</evidence>
<dbReference type="Proteomes" id="UP000004324">
    <property type="component" value="Unassembled WGS sequence"/>
</dbReference>
<keyword evidence="2" id="KW-1185">Reference proteome</keyword>
<evidence type="ECO:0000313" key="1">
    <source>
        <dbReference type="EMBL" id="EIW19587.1"/>
    </source>
</evidence>
<dbReference type="OrthoDB" id="9795296at2"/>